<organism evidence="1 2">
    <name type="scientific">Penicillium rubens (strain ATCC 28089 / DSM 1075 / NRRL 1951 / Wisconsin 54-1255)</name>
    <name type="common">Penicillium chrysogenum</name>
    <dbReference type="NCBI Taxonomy" id="500485"/>
    <lineage>
        <taxon>Eukaryota</taxon>
        <taxon>Fungi</taxon>
        <taxon>Dikarya</taxon>
        <taxon>Ascomycota</taxon>
        <taxon>Pezizomycotina</taxon>
        <taxon>Eurotiomycetes</taxon>
        <taxon>Eurotiomycetidae</taxon>
        <taxon>Eurotiales</taxon>
        <taxon>Aspergillaceae</taxon>
        <taxon>Penicillium</taxon>
        <taxon>Penicillium chrysogenum species complex</taxon>
    </lineage>
</organism>
<gene>
    <name evidence="1" type="ORF">Pc22g00600</name>
    <name evidence="1" type="ORF">PCH_Pc22g00600</name>
</gene>
<dbReference type="Proteomes" id="UP000000724">
    <property type="component" value="Contig Pc00c22"/>
</dbReference>
<protein>
    <submittedName>
        <fullName evidence="1">Pc22g00600 protein</fullName>
    </submittedName>
</protein>
<dbReference type="BioCyc" id="PCHR:PC22G00600-MONOMER"/>
<keyword evidence="2" id="KW-1185">Reference proteome</keyword>
<accession>B6HPH3</accession>
<dbReference type="EMBL" id="AM920437">
    <property type="protein sequence ID" value="CAP97348.1"/>
    <property type="molecule type" value="Genomic_DNA"/>
</dbReference>
<name>B6HPH3_PENRW</name>
<sequence>MYMVVTRTVAIESYLHYRCKHQRSAGSLSSSPRRSVVFCTIPFYLYGKRFRGWAAKSSVHKMQ</sequence>
<dbReference type="HOGENOM" id="CLU_2886510_0_0_1"/>
<evidence type="ECO:0000313" key="2">
    <source>
        <dbReference type="Proteomes" id="UP000000724"/>
    </source>
</evidence>
<reference evidence="1 2" key="1">
    <citation type="journal article" date="2008" name="Nat. Biotechnol.">
        <title>Genome sequencing and analysis of the filamentous fungus Penicillium chrysogenum.</title>
        <authorList>
            <person name="van den Berg M.A."/>
            <person name="Albang R."/>
            <person name="Albermann K."/>
            <person name="Badger J.H."/>
            <person name="Daran J.-M."/>
            <person name="Driessen A.J.M."/>
            <person name="Garcia-Estrada C."/>
            <person name="Fedorova N.D."/>
            <person name="Harris D.M."/>
            <person name="Heijne W.H.M."/>
            <person name="Joardar V.S."/>
            <person name="Kiel J.A.K.W."/>
            <person name="Kovalchuk A."/>
            <person name="Martin J.F."/>
            <person name="Nierman W.C."/>
            <person name="Nijland J.G."/>
            <person name="Pronk J.T."/>
            <person name="Roubos J.A."/>
            <person name="van der Klei I.J."/>
            <person name="van Peij N.N.M.E."/>
            <person name="Veenhuis M."/>
            <person name="von Doehren H."/>
            <person name="Wagner C."/>
            <person name="Wortman J.R."/>
            <person name="Bovenberg R.A.L."/>
        </authorList>
    </citation>
    <scope>NUCLEOTIDE SEQUENCE [LARGE SCALE GENOMIC DNA]</scope>
    <source>
        <strain evidence="2">ATCC 28089 / DSM 1075 / NRRL 1951 / Wisconsin 54-1255</strain>
    </source>
</reference>
<proteinExistence type="predicted"/>
<dbReference type="AlphaFoldDB" id="B6HPH3"/>
<dbReference type="VEuPathDB" id="FungiDB:PCH_Pc22g00600"/>
<evidence type="ECO:0000313" key="1">
    <source>
        <dbReference type="EMBL" id="CAP97348.1"/>
    </source>
</evidence>